<evidence type="ECO:0000313" key="3">
    <source>
        <dbReference type="EMBL" id="UYV83867.1"/>
    </source>
</evidence>
<dbReference type="InterPro" id="IPR032710">
    <property type="entry name" value="NTF2-like_dom_sf"/>
</dbReference>
<dbReference type="SUPFAM" id="SSF54427">
    <property type="entry name" value="NTF2-like"/>
    <property type="match status" value="1"/>
</dbReference>
<keyword evidence="1" id="KW-0963">Cytoplasm</keyword>
<evidence type="ECO:0000313" key="4">
    <source>
        <dbReference type="Proteomes" id="UP001235939"/>
    </source>
</evidence>
<comment type="subcellular location">
    <subcellularLocation>
        <location evidence="1">Cytoplasm</location>
    </subcellularLocation>
    <subcellularLocation>
        <location evidence="1">Nucleus</location>
    </subcellularLocation>
</comment>
<dbReference type="Gene3D" id="3.10.450.50">
    <property type="match status" value="1"/>
</dbReference>
<sequence length="147" mass="16986">MALNPQYQPIAQTFVQQYYQFLDDPAQRVNMANFYNEEKSLMTFEGQQLFGRAKIMEKVQGLQFQKIAHSITMVDSHPMFNGGILVSVLGQLKNFLELYYTLSILFCVSQTDDDPAHAFNQTFILKPIADSFYVEHDIFRLNLHHAA</sequence>
<comment type="function">
    <text evidence="1">Has a role in nuclear-cytoplasmic transport of proteins and mRNAs.</text>
</comment>
<dbReference type="Pfam" id="PF02136">
    <property type="entry name" value="NTF2"/>
    <property type="match status" value="2"/>
</dbReference>
<dbReference type="PANTHER" id="PTHR12612">
    <property type="entry name" value="NUCLEAR TRANSPORT FACTOR 2"/>
    <property type="match status" value="1"/>
</dbReference>
<evidence type="ECO:0000259" key="2">
    <source>
        <dbReference type="PROSITE" id="PS50177"/>
    </source>
</evidence>
<keyword evidence="4" id="KW-1185">Reference proteome</keyword>
<gene>
    <name evidence="3" type="ORF">LAZ67_X000470</name>
</gene>
<dbReference type="EMBL" id="CP092886">
    <property type="protein sequence ID" value="UYV83867.1"/>
    <property type="molecule type" value="Genomic_DNA"/>
</dbReference>
<dbReference type="Proteomes" id="UP001235939">
    <property type="component" value="Chromosome X"/>
</dbReference>
<dbReference type="InterPro" id="IPR002075">
    <property type="entry name" value="NTF2_dom"/>
</dbReference>
<organism evidence="3 4">
    <name type="scientific">Cordylochernes scorpioides</name>
    <dbReference type="NCBI Taxonomy" id="51811"/>
    <lineage>
        <taxon>Eukaryota</taxon>
        <taxon>Metazoa</taxon>
        <taxon>Ecdysozoa</taxon>
        <taxon>Arthropoda</taxon>
        <taxon>Chelicerata</taxon>
        <taxon>Arachnida</taxon>
        <taxon>Pseudoscorpiones</taxon>
        <taxon>Cheliferoidea</taxon>
        <taxon>Chernetidae</taxon>
        <taxon>Cordylochernes</taxon>
    </lineage>
</organism>
<evidence type="ECO:0000256" key="1">
    <source>
        <dbReference type="RuleBase" id="RU369002"/>
    </source>
</evidence>
<dbReference type="CDD" id="cd00780">
    <property type="entry name" value="NTF2"/>
    <property type="match status" value="1"/>
</dbReference>
<feature type="domain" description="NTF2" evidence="2">
    <location>
        <begin position="10"/>
        <end position="141"/>
    </location>
</feature>
<protein>
    <recommendedName>
        <fullName evidence="1">NTF2-related export protein</fullName>
    </recommendedName>
</protein>
<keyword evidence="1" id="KW-0539">Nucleus</keyword>
<dbReference type="InterPro" id="IPR018222">
    <property type="entry name" value="Nuclear_transport_factor_2_euk"/>
</dbReference>
<dbReference type="InterPro" id="IPR045875">
    <property type="entry name" value="NTF2"/>
</dbReference>
<keyword evidence="1" id="KW-0813">Transport</keyword>
<reference evidence="3 4" key="1">
    <citation type="submission" date="2022-03" db="EMBL/GenBank/DDBJ databases">
        <title>A chromosomal length assembly of Cordylochernes scorpioides.</title>
        <authorList>
            <person name="Zeh D."/>
            <person name="Zeh J."/>
        </authorList>
    </citation>
    <scope>NUCLEOTIDE SEQUENCE [LARGE SCALE GENOMIC DNA]</scope>
    <source>
        <strain evidence="3">IN4F17</strain>
        <tissue evidence="3">Whole Body</tissue>
    </source>
</reference>
<dbReference type="PROSITE" id="PS50177">
    <property type="entry name" value="NTF2_DOMAIN"/>
    <property type="match status" value="1"/>
</dbReference>
<proteinExistence type="predicted"/>
<name>A0ABY6LUQ7_9ARAC</name>
<keyword evidence="1" id="KW-0653">Protein transport</keyword>
<accession>A0ABY6LUQ7</accession>